<evidence type="ECO:0000256" key="1">
    <source>
        <dbReference type="SAM" id="MobiDB-lite"/>
    </source>
</evidence>
<sequence length="480" mass="53691">MRRLLVSFRQLSSSPTLTLQRCDAGTLEFTGLRSSIALGLEPPRSYFSLATQLLMWLQQDGCLAHFSLVARRTLNKNFPGRWIGIGSPMIWPPRSPNVTAFDYFISRRFKDAVYQQCPTTRDEMKDQIRVACLSLPAADLLQGTHSALQRARIVDIPSTSTVQSLERRDDDAHDVRDSVSLIDAAFLGFKHRNSLQMGRKVFHQGLAYMYQCTRAHIGRRGAAAAYVRTTQKILAARTVAEYAHVKYLRGTFARKYLLQEQSPNTHKSSLFEVTFNYGQPKSCLNDKVENLHWRGSNNNAGARDILGASHQGQPDFCIWQSWRTMLLVGGFSRVFSPTFHSGSAPYHSLETSLIQHWRGVAELKSRVSSIKGNKVHLPAGQTRLRYLGIVENRLIHPFLPIQNDSTNTTQTIVVAEGYSPLETPRVSVLATTLSPGLPFPQETPTKKTGPRSLGSGGSTDPLFLATRQIPWFLSPVVLLI</sequence>
<dbReference type="PANTHER" id="PTHR47326">
    <property type="entry name" value="TRANSPOSABLE ELEMENT TC3 TRANSPOSASE-LIKE PROTEIN"/>
    <property type="match status" value="1"/>
</dbReference>
<evidence type="ECO:0000313" key="3">
    <source>
        <dbReference type="Proteomes" id="UP001159363"/>
    </source>
</evidence>
<keyword evidence="3" id="KW-1185">Reference proteome</keyword>
<dbReference type="EMBL" id="JARBHB010000012">
    <property type="protein sequence ID" value="KAJ8871942.1"/>
    <property type="molecule type" value="Genomic_DNA"/>
</dbReference>
<proteinExistence type="predicted"/>
<gene>
    <name evidence="2" type="ORF">PR048_028282</name>
</gene>
<organism evidence="2 3">
    <name type="scientific">Dryococelus australis</name>
    <dbReference type="NCBI Taxonomy" id="614101"/>
    <lineage>
        <taxon>Eukaryota</taxon>
        <taxon>Metazoa</taxon>
        <taxon>Ecdysozoa</taxon>
        <taxon>Arthropoda</taxon>
        <taxon>Hexapoda</taxon>
        <taxon>Insecta</taxon>
        <taxon>Pterygota</taxon>
        <taxon>Neoptera</taxon>
        <taxon>Polyneoptera</taxon>
        <taxon>Phasmatodea</taxon>
        <taxon>Verophasmatodea</taxon>
        <taxon>Anareolatae</taxon>
        <taxon>Phasmatidae</taxon>
        <taxon>Eurycanthinae</taxon>
        <taxon>Dryococelus</taxon>
    </lineage>
</organism>
<comment type="caution">
    <text evidence="2">The sequence shown here is derived from an EMBL/GenBank/DDBJ whole genome shotgun (WGS) entry which is preliminary data.</text>
</comment>
<name>A0ABQ9GIT1_9NEOP</name>
<accession>A0ABQ9GIT1</accession>
<reference evidence="2 3" key="1">
    <citation type="submission" date="2023-02" db="EMBL/GenBank/DDBJ databases">
        <title>LHISI_Scaffold_Assembly.</title>
        <authorList>
            <person name="Stuart O.P."/>
            <person name="Cleave R."/>
            <person name="Magrath M.J.L."/>
            <person name="Mikheyev A.S."/>
        </authorList>
    </citation>
    <scope>NUCLEOTIDE SEQUENCE [LARGE SCALE GENOMIC DNA]</scope>
    <source>
        <strain evidence="2">Daus_M_001</strain>
        <tissue evidence="2">Leg muscle</tissue>
    </source>
</reference>
<protein>
    <submittedName>
        <fullName evidence="2">Uncharacterized protein</fullName>
    </submittedName>
</protein>
<feature type="region of interest" description="Disordered" evidence="1">
    <location>
        <begin position="434"/>
        <end position="459"/>
    </location>
</feature>
<dbReference type="InterPro" id="IPR036397">
    <property type="entry name" value="RNaseH_sf"/>
</dbReference>
<dbReference type="Proteomes" id="UP001159363">
    <property type="component" value="Chromosome 11"/>
</dbReference>
<evidence type="ECO:0000313" key="2">
    <source>
        <dbReference type="EMBL" id="KAJ8871942.1"/>
    </source>
</evidence>
<dbReference type="Gene3D" id="3.30.420.10">
    <property type="entry name" value="Ribonuclease H-like superfamily/Ribonuclease H"/>
    <property type="match status" value="1"/>
</dbReference>
<dbReference type="PANTHER" id="PTHR47326:SF1">
    <property type="entry name" value="HTH PSQ-TYPE DOMAIN-CONTAINING PROTEIN"/>
    <property type="match status" value="1"/>
</dbReference>